<comment type="caution">
    <text evidence="2">The sequence shown here is derived from an EMBL/GenBank/DDBJ whole genome shotgun (WGS) entry which is preliminary data.</text>
</comment>
<dbReference type="RefSeq" id="WP_126076142.1">
    <property type="nucleotide sequence ID" value="NZ_CP051166.1"/>
</dbReference>
<reference evidence="2 3" key="1">
    <citation type="submission" date="2018-12" db="EMBL/GenBank/DDBJ databases">
        <authorList>
            <person name="Yang E."/>
        </authorList>
    </citation>
    <scope>NUCLEOTIDE SEQUENCE [LARGE SCALE GENOMIC DNA]</scope>
    <source>
        <strain evidence="2 3">SOD</strain>
    </source>
</reference>
<gene>
    <name evidence="2" type="ORF">EJB06_21960</name>
</gene>
<protein>
    <submittedName>
        <fullName evidence="2">Uncharacterized protein</fullName>
    </submittedName>
</protein>
<keyword evidence="1" id="KW-0732">Signal</keyword>
<accession>A0A430HHK7</accession>
<proteinExistence type="predicted"/>
<organism evidence="2 3">
    <name type="scientific">Massilia atriviolacea</name>
    <dbReference type="NCBI Taxonomy" id="2495579"/>
    <lineage>
        <taxon>Bacteria</taxon>
        <taxon>Pseudomonadati</taxon>
        <taxon>Pseudomonadota</taxon>
        <taxon>Betaproteobacteria</taxon>
        <taxon>Burkholderiales</taxon>
        <taxon>Oxalobacteraceae</taxon>
        <taxon>Telluria group</taxon>
        <taxon>Massilia</taxon>
    </lineage>
</organism>
<dbReference type="EMBL" id="RXLQ01000012">
    <property type="protein sequence ID" value="RSZ56989.1"/>
    <property type="molecule type" value="Genomic_DNA"/>
</dbReference>
<dbReference type="Proteomes" id="UP000278085">
    <property type="component" value="Unassembled WGS sequence"/>
</dbReference>
<keyword evidence="3" id="KW-1185">Reference proteome</keyword>
<sequence length="188" mass="20555">MRLQQLNNTEQRGTAMRHATALFLALLLPGACLTARAEDVVLTGHVQKVTLLPFGADGCPPTCKPDAGRVCIHNSPGCQIMEVRVDKVLLGEAGPVRIFRSHIGEWGPTFRVASWPIVVSEKDGEVSWSDATLRGDRLYIDPKQLHGIGDVNARDLAADDDGLVPLDAMLDRVRQADARKQRRSIGKE</sequence>
<name>A0A430HHK7_9BURK</name>
<feature type="signal peptide" evidence="1">
    <location>
        <begin position="1"/>
        <end position="37"/>
    </location>
</feature>
<evidence type="ECO:0000313" key="2">
    <source>
        <dbReference type="EMBL" id="RSZ56989.1"/>
    </source>
</evidence>
<feature type="chain" id="PRO_5018973961" evidence="1">
    <location>
        <begin position="38"/>
        <end position="188"/>
    </location>
</feature>
<dbReference type="AlphaFoldDB" id="A0A430HHK7"/>
<evidence type="ECO:0000313" key="3">
    <source>
        <dbReference type="Proteomes" id="UP000278085"/>
    </source>
</evidence>
<dbReference type="OrthoDB" id="8779227at2"/>
<evidence type="ECO:0000256" key="1">
    <source>
        <dbReference type="SAM" id="SignalP"/>
    </source>
</evidence>